<accession>A0A151QZP7</accession>
<dbReference type="PANTHER" id="PTHR33566">
    <property type="entry name" value="EN/SPM-LIKE TRANSPOSON-RELATED"/>
    <property type="match status" value="1"/>
</dbReference>
<dbReference type="Proteomes" id="UP000075243">
    <property type="component" value="Unassembled WGS sequence"/>
</dbReference>
<evidence type="ECO:0000313" key="1">
    <source>
        <dbReference type="EMBL" id="KYP35695.1"/>
    </source>
</evidence>
<dbReference type="PANTHER" id="PTHR33566:SF1">
    <property type="entry name" value="EN_SPM-LIKE TRANSPOSON-RELATED"/>
    <property type="match status" value="1"/>
</dbReference>
<proteinExistence type="predicted"/>
<dbReference type="AlphaFoldDB" id="A0A151QZP7"/>
<keyword evidence="2" id="KW-1185">Reference proteome</keyword>
<organism evidence="1 2">
    <name type="scientific">Cajanus cajan</name>
    <name type="common">Pigeon pea</name>
    <name type="synonym">Cajanus indicus</name>
    <dbReference type="NCBI Taxonomy" id="3821"/>
    <lineage>
        <taxon>Eukaryota</taxon>
        <taxon>Viridiplantae</taxon>
        <taxon>Streptophyta</taxon>
        <taxon>Embryophyta</taxon>
        <taxon>Tracheophyta</taxon>
        <taxon>Spermatophyta</taxon>
        <taxon>Magnoliopsida</taxon>
        <taxon>eudicotyledons</taxon>
        <taxon>Gunneridae</taxon>
        <taxon>Pentapetalae</taxon>
        <taxon>rosids</taxon>
        <taxon>fabids</taxon>
        <taxon>Fabales</taxon>
        <taxon>Fabaceae</taxon>
        <taxon>Papilionoideae</taxon>
        <taxon>50 kb inversion clade</taxon>
        <taxon>NPAAA clade</taxon>
        <taxon>indigoferoid/millettioid clade</taxon>
        <taxon>Phaseoleae</taxon>
        <taxon>Cajanus</taxon>
    </lineage>
</organism>
<evidence type="ECO:0008006" key="3">
    <source>
        <dbReference type="Google" id="ProtNLM"/>
    </source>
</evidence>
<protein>
    <recommendedName>
        <fullName evidence="3">Protein DEFECTIVE IN MERISTEM SILENCING 3</fullName>
    </recommendedName>
</protein>
<reference evidence="1" key="1">
    <citation type="journal article" date="2012" name="Nat. Biotechnol.">
        <title>Draft genome sequence of pigeonpea (Cajanus cajan), an orphan legume crop of resource-poor farmers.</title>
        <authorList>
            <person name="Varshney R.K."/>
            <person name="Chen W."/>
            <person name="Li Y."/>
            <person name="Bharti A.K."/>
            <person name="Saxena R.K."/>
            <person name="Schlueter J.A."/>
            <person name="Donoghue M.T."/>
            <person name="Azam S."/>
            <person name="Fan G."/>
            <person name="Whaley A.M."/>
            <person name="Farmer A.D."/>
            <person name="Sheridan J."/>
            <person name="Iwata A."/>
            <person name="Tuteja R."/>
            <person name="Penmetsa R.V."/>
            <person name="Wu W."/>
            <person name="Upadhyaya H.D."/>
            <person name="Yang S.P."/>
            <person name="Shah T."/>
            <person name="Saxena K.B."/>
            <person name="Michael T."/>
            <person name="McCombie W.R."/>
            <person name="Yang B."/>
            <person name="Zhang G."/>
            <person name="Yang H."/>
            <person name="Wang J."/>
            <person name="Spillane C."/>
            <person name="Cook D.R."/>
            <person name="May G.D."/>
            <person name="Xu X."/>
            <person name="Jackson S.A."/>
        </authorList>
    </citation>
    <scope>NUCLEOTIDE SEQUENCE [LARGE SCALE GENOMIC DNA]</scope>
</reference>
<sequence length="321" mass="36725">MDSSFTKDELKTKIRSMENSAFSVLCSLSTHKMQPKYFLEDLIGVVALVGTVQSPDLSRILAEYLGEDKMLAIIYRSFDTASSLERYNQSGEIDYERALHAQASALGKVISKRFHVICMEDIRPYTGRLHMNDSQRRLGLAYPRMPNGVTPKGFIGYAVNMIDLDINYLHTTTASGHGLRETVLFNLFKKLQVYDKRESMVAARACIEDDAVSLDGGIFRGNGILSLGYGNPIIYFPCQNQTVLPREIEEILRQIEEKKSDLRSIDEKIRELIKYREKCIKKFKKKKERYDKYLDKMVPMEELLEYRPEAGDGSNTSDRLS</sequence>
<gene>
    <name evidence="1" type="ORF">KK1_043252</name>
</gene>
<dbReference type="EMBL" id="KQ484335">
    <property type="protein sequence ID" value="KYP35695.1"/>
    <property type="molecule type" value="Genomic_DNA"/>
</dbReference>
<dbReference type="OMA" id="AHICEEI"/>
<evidence type="ECO:0000313" key="2">
    <source>
        <dbReference type="Proteomes" id="UP000075243"/>
    </source>
</evidence>
<name>A0A151QZP7_CAJCA</name>
<dbReference type="STRING" id="3821.A0A151QZP7"/>
<dbReference type="Gramene" id="C.cajan_43556.t">
    <property type="protein sequence ID" value="C.cajan_43556.t"/>
    <property type="gene ID" value="C.cajan_43556"/>
</dbReference>